<sequence length="358" mass="42282">MPCFHKLISLLEQSLAKKNTLSMFDIYDHFSRIHGFSSQLNENNCRIFVLEDTDIRYWKNFIVNFCSKNDLFGFLMNGLERFFDLKYFNCDTITFRNMQMKINPLCNFFYICAILQDPKIGEKLLMPLMNSQNLYCNKKIFLRHFLDAFGGFFDYIVLTRLLEWCRLESMPLSDLNDTEISKISLFIEKHINSVQTESKSFIKPNCNLDIADMRVCIHPENYDMSLCLIGFILLVHNNISAKNELINNLIKNAKGLNVSHLFNFIRDNWIKYMLNYCVSKEYTASVKKILAYIKYFKVPLEHNTEQIFGNMRVYTFFSLLSDINCVYRNEFNTLGDIIVSIGIEICFRLNQFYTDNKQ</sequence>
<dbReference type="EMBL" id="AFBI03000037">
    <property type="protein sequence ID" value="EJW03440.1"/>
    <property type="molecule type" value="Genomic_DNA"/>
</dbReference>
<evidence type="ECO:0000313" key="1">
    <source>
        <dbReference type="EMBL" id="EJW03440.1"/>
    </source>
</evidence>
<comment type="caution">
    <text evidence="1">The sequence shown here is derived from an EMBL/GenBank/DDBJ whole genome shotgun (WGS) entry which is preliminary data.</text>
</comment>
<accession>J9DLH3</accession>
<dbReference type="InParanoid" id="J9DLH3"/>
<evidence type="ECO:0000313" key="2">
    <source>
        <dbReference type="Proteomes" id="UP000003163"/>
    </source>
</evidence>
<name>J9DLH3_EDHAE</name>
<dbReference type="Proteomes" id="UP000003163">
    <property type="component" value="Unassembled WGS sequence"/>
</dbReference>
<dbReference type="VEuPathDB" id="MicrosporidiaDB:EDEG_02205"/>
<dbReference type="HOGENOM" id="CLU_773930_0_0_1"/>
<gene>
    <name evidence="1" type="ORF">EDEG_02205</name>
</gene>
<organism evidence="1 2">
    <name type="scientific">Edhazardia aedis (strain USNM 41457)</name>
    <name type="common">Microsporidian parasite</name>
    <dbReference type="NCBI Taxonomy" id="1003232"/>
    <lineage>
        <taxon>Eukaryota</taxon>
        <taxon>Fungi</taxon>
        <taxon>Fungi incertae sedis</taxon>
        <taxon>Microsporidia</taxon>
        <taxon>Edhazardia</taxon>
    </lineage>
</organism>
<reference evidence="2" key="2">
    <citation type="submission" date="2015-07" db="EMBL/GenBank/DDBJ databases">
        <title>Contrasting host-pathogen interactions and genome evolution in two generalist and specialist microsporidian pathogens of mosquitoes.</title>
        <authorList>
            <consortium name="The Broad Institute Genomics Platform"/>
            <consortium name="The Broad Institute Genome Sequencing Center for Infectious Disease"/>
            <person name="Cuomo C.A."/>
            <person name="Sanscrainte N.D."/>
            <person name="Goldberg J.M."/>
            <person name="Heiman D."/>
            <person name="Young S."/>
            <person name="Zeng Q."/>
            <person name="Becnel J.J."/>
            <person name="Birren B.W."/>
        </authorList>
    </citation>
    <scope>NUCLEOTIDE SEQUENCE [LARGE SCALE GENOMIC DNA]</scope>
    <source>
        <strain evidence="2">USNM 41457</strain>
    </source>
</reference>
<protein>
    <submittedName>
        <fullName evidence="1">Uncharacterized protein</fullName>
    </submittedName>
</protein>
<keyword evidence="2" id="KW-1185">Reference proteome</keyword>
<proteinExistence type="predicted"/>
<dbReference type="AlphaFoldDB" id="J9DLH3"/>
<reference evidence="1 2" key="1">
    <citation type="submission" date="2011-08" db="EMBL/GenBank/DDBJ databases">
        <authorList>
            <person name="Liu Z.J."/>
            <person name="Shi F.L."/>
            <person name="Lu J.Q."/>
            <person name="Li M."/>
            <person name="Wang Z.L."/>
        </authorList>
    </citation>
    <scope>NUCLEOTIDE SEQUENCE [LARGE SCALE GENOMIC DNA]</scope>
    <source>
        <strain evidence="1 2">USNM 41457</strain>
    </source>
</reference>